<gene>
    <name evidence="13" type="ORF">COX00_02375</name>
</gene>
<dbReference type="SUPFAM" id="SSF50156">
    <property type="entry name" value="PDZ domain-like"/>
    <property type="match status" value="1"/>
</dbReference>
<dbReference type="InterPro" id="IPR041489">
    <property type="entry name" value="PDZ_6"/>
</dbReference>
<keyword evidence="6" id="KW-0378">Hydrolase</keyword>
<dbReference type="Pfam" id="PF17820">
    <property type="entry name" value="PDZ_6"/>
    <property type="match status" value="1"/>
</dbReference>
<keyword evidence="7" id="KW-0862">Zinc</keyword>
<dbReference type="InterPro" id="IPR001478">
    <property type="entry name" value="PDZ"/>
</dbReference>
<keyword evidence="10 11" id="KW-0472">Membrane</keyword>
<evidence type="ECO:0000256" key="5">
    <source>
        <dbReference type="ARBA" id="ARBA00022692"/>
    </source>
</evidence>
<sequence length="387" mass="41637">MQTALIFLLILSVLVLVHEIGHYVAARIFGVKAEEFGYGFPPRATGIVKVDGKWKKVSSKDRTEYKNTVWSFNWLPLGGFVRLKGEQGENENDPDSFLAKRGWQKFIILAAGVCMNLVLAAVIFTGGFLVGVPSDLQDVPQNAQVSDKYIEITYVLPDSAADQAGLQVGDTISSINGTVPTNTDETRALLQTDVEGTTYQLDIHRNGGEQTIEASSKQVNALNRPGLGVMLADVGIVRLPIHLAIAEGVAVTFGYTRLIVSGLASLVKDLVVHQQVSADVSGPVGIAILTGTIARQGTWALLHFTALLSINLAVINFLPIPALDGGRAVFVVIEGLRRKRNNPQLEGAIHQIGFIVLIVLIILVTAHDIGQYGGMIWNGFLGIVGLN</sequence>
<feature type="transmembrane region" description="Helical" evidence="11">
    <location>
        <begin position="348"/>
        <end position="366"/>
    </location>
</feature>
<proteinExistence type="inferred from homology"/>
<dbReference type="Proteomes" id="UP000231581">
    <property type="component" value="Unassembled WGS sequence"/>
</dbReference>
<evidence type="ECO:0000313" key="13">
    <source>
        <dbReference type="EMBL" id="PIP60554.1"/>
    </source>
</evidence>
<feature type="transmembrane region" description="Helical" evidence="11">
    <location>
        <begin position="106"/>
        <end position="132"/>
    </location>
</feature>
<comment type="caution">
    <text evidence="13">The sequence shown here is derived from an EMBL/GenBank/DDBJ whole genome shotgun (WGS) entry which is preliminary data.</text>
</comment>
<evidence type="ECO:0000259" key="12">
    <source>
        <dbReference type="PROSITE" id="PS50106"/>
    </source>
</evidence>
<evidence type="ECO:0000313" key="14">
    <source>
        <dbReference type="Proteomes" id="UP000231581"/>
    </source>
</evidence>
<comment type="cofactor">
    <cofactor evidence="1">
        <name>Zn(2+)</name>
        <dbReference type="ChEBI" id="CHEBI:29105"/>
    </cofactor>
</comment>
<dbReference type="Gene3D" id="2.30.42.10">
    <property type="match status" value="1"/>
</dbReference>
<evidence type="ECO:0000256" key="8">
    <source>
        <dbReference type="ARBA" id="ARBA00022989"/>
    </source>
</evidence>
<evidence type="ECO:0000256" key="2">
    <source>
        <dbReference type="ARBA" id="ARBA00004141"/>
    </source>
</evidence>
<keyword evidence="4" id="KW-0645">Protease</keyword>
<comment type="subcellular location">
    <subcellularLocation>
        <location evidence="2">Membrane</location>
        <topology evidence="2">Multi-pass membrane protein</topology>
    </subcellularLocation>
</comment>
<dbReference type="AlphaFoldDB" id="A0A2H0BSG3"/>
<organism evidence="13 14">
    <name type="scientific">Candidatus Uhrbacteria bacterium CG22_combo_CG10-13_8_21_14_all_47_17</name>
    <dbReference type="NCBI Taxonomy" id="1975041"/>
    <lineage>
        <taxon>Bacteria</taxon>
        <taxon>Candidatus Uhriibacteriota</taxon>
    </lineage>
</organism>
<keyword evidence="5 11" id="KW-0812">Transmembrane</keyword>
<evidence type="ECO:0000256" key="6">
    <source>
        <dbReference type="ARBA" id="ARBA00022801"/>
    </source>
</evidence>
<comment type="similarity">
    <text evidence="3">Belongs to the peptidase M50B family.</text>
</comment>
<dbReference type="GO" id="GO:0016020">
    <property type="term" value="C:membrane"/>
    <property type="evidence" value="ECO:0007669"/>
    <property type="project" value="UniProtKB-SubCell"/>
</dbReference>
<dbReference type="InterPro" id="IPR036034">
    <property type="entry name" value="PDZ_sf"/>
</dbReference>
<dbReference type="GO" id="GO:0004222">
    <property type="term" value="F:metalloendopeptidase activity"/>
    <property type="evidence" value="ECO:0007669"/>
    <property type="project" value="InterPro"/>
</dbReference>
<evidence type="ECO:0000256" key="9">
    <source>
        <dbReference type="ARBA" id="ARBA00023049"/>
    </source>
</evidence>
<evidence type="ECO:0000256" key="11">
    <source>
        <dbReference type="SAM" id="Phobius"/>
    </source>
</evidence>
<dbReference type="InterPro" id="IPR008915">
    <property type="entry name" value="Peptidase_M50"/>
</dbReference>
<evidence type="ECO:0000256" key="3">
    <source>
        <dbReference type="ARBA" id="ARBA00007931"/>
    </source>
</evidence>
<feature type="transmembrane region" description="Helical" evidence="11">
    <location>
        <begin position="299"/>
        <end position="320"/>
    </location>
</feature>
<keyword evidence="8 11" id="KW-1133">Transmembrane helix</keyword>
<keyword evidence="9" id="KW-0482">Metalloprotease</keyword>
<evidence type="ECO:0000256" key="10">
    <source>
        <dbReference type="ARBA" id="ARBA00023136"/>
    </source>
</evidence>
<protein>
    <recommendedName>
        <fullName evidence="12">PDZ domain-containing protein</fullName>
    </recommendedName>
</protein>
<dbReference type="PANTHER" id="PTHR42837:SF2">
    <property type="entry name" value="MEMBRANE METALLOPROTEASE ARASP2, CHLOROPLASTIC-RELATED"/>
    <property type="match status" value="1"/>
</dbReference>
<dbReference type="InterPro" id="IPR004387">
    <property type="entry name" value="Pept_M50_Zn"/>
</dbReference>
<dbReference type="PROSITE" id="PS50106">
    <property type="entry name" value="PDZ"/>
    <property type="match status" value="1"/>
</dbReference>
<evidence type="ECO:0000256" key="1">
    <source>
        <dbReference type="ARBA" id="ARBA00001947"/>
    </source>
</evidence>
<evidence type="ECO:0000256" key="7">
    <source>
        <dbReference type="ARBA" id="ARBA00022833"/>
    </source>
</evidence>
<dbReference type="GO" id="GO:0006508">
    <property type="term" value="P:proteolysis"/>
    <property type="evidence" value="ECO:0007669"/>
    <property type="project" value="UniProtKB-KW"/>
</dbReference>
<evidence type="ECO:0000256" key="4">
    <source>
        <dbReference type="ARBA" id="ARBA00022670"/>
    </source>
</evidence>
<name>A0A2H0BSG3_9BACT</name>
<reference evidence="13 14" key="1">
    <citation type="submission" date="2017-09" db="EMBL/GenBank/DDBJ databases">
        <title>Depth-based differentiation of microbial function through sediment-hosted aquifers and enrichment of novel symbionts in the deep terrestrial subsurface.</title>
        <authorList>
            <person name="Probst A.J."/>
            <person name="Ladd B."/>
            <person name="Jarett J.K."/>
            <person name="Geller-Mcgrath D.E."/>
            <person name="Sieber C.M."/>
            <person name="Emerson J.B."/>
            <person name="Anantharaman K."/>
            <person name="Thomas B.C."/>
            <person name="Malmstrom R."/>
            <person name="Stieglmeier M."/>
            <person name="Klingl A."/>
            <person name="Woyke T."/>
            <person name="Ryan C.M."/>
            <person name="Banfield J.F."/>
        </authorList>
    </citation>
    <scope>NUCLEOTIDE SEQUENCE [LARGE SCALE GENOMIC DNA]</scope>
    <source>
        <strain evidence="13">CG22_combo_CG10-13_8_21_14_all_47_17</strain>
    </source>
</reference>
<dbReference type="PANTHER" id="PTHR42837">
    <property type="entry name" value="REGULATOR OF SIGMA-E PROTEASE RSEP"/>
    <property type="match status" value="1"/>
</dbReference>
<dbReference type="Pfam" id="PF02163">
    <property type="entry name" value="Peptidase_M50"/>
    <property type="match status" value="1"/>
</dbReference>
<accession>A0A2H0BSG3</accession>
<dbReference type="EMBL" id="PCSZ01000050">
    <property type="protein sequence ID" value="PIP60554.1"/>
    <property type="molecule type" value="Genomic_DNA"/>
</dbReference>
<dbReference type="CDD" id="cd06163">
    <property type="entry name" value="S2P-M50_PDZ_RseP-like"/>
    <property type="match status" value="1"/>
</dbReference>
<feature type="domain" description="PDZ" evidence="12">
    <location>
        <begin position="150"/>
        <end position="207"/>
    </location>
</feature>
<dbReference type="SMART" id="SM00228">
    <property type="entry name" value="PDZ"/>
    <property type="match status" value="1"/>
</dbReference>